<feature type="signal peptide" evidence="2">
    <location>
        <begin position="1"/>
        <end position="20"/>
    </location>
</feature>
<dbReference type="EMBL" id="LAXI01000007">
    <property type="protein sequence ID" value="KRS17351.1"/>
    <property type="molecule type" value="Genomic_DNA"/>
</dbReference>
<dbReference type="Proteomes" id="UP000051401">
    <property type="component" value="Unassembled WGS sequence"/>
</dbReference>
<comment type="caution">
    <text evidence="3">The sequence shown here is derived from an EMBL/GenBank/DDBJ whole genome shotgun (WGS) entry which is preliminary data.</text>
</comment>
<dbReference type="PROSITE" id="PS51257">
    <property type="entry name" value="PROKAR_LIPOPROTEIN"/>
    <property type="match status" value="1"/>
</dbReference>
<keyword evidence="4" id="KW-1185">Reference proteome</keyword>
<evidence type="ECO:0000313" key="4">
    <source>
        <dbReference type="Proteomes" id="UP000051401"/>
    </source>
</evidence>
<dbReference type="AlphaFoldDB" id="A0A0T5P7Q6"/>
<organism evidence="3 4">
    <name type="scientific">Roseovarius indicus</name>
    <dbReference type="NCBI Taxonomy" id="540747"/>
    <lineage>
        <taxon>Bacteria</taxon>
        <taxon>Pseudomonadati</taxon>
        <taxon>Pseudomonadota</taxon>
        <taxon>Alphaproteobacteria</taxon>
        <taxon>Rhodobacterales</taxon>
        <taxon>Roseobacteraceae</taxon>
        <taxon>Roseovarius</taxon>
    </lineage>
</organism>
<evidence type="ECO:0008006" key="5">
    <source>
        <dbReference type="Google" id="ProtNLM"/>
    </source>
</evidence>
<feature type="compositionally biased region" description="Low complexity" evidence="1">
    <location>
        <begin position="33"/>
        <end position="54"/>
    </location>
</feature>
<reference evidence="3 4" key="1">
    <citation type="submission" date="2015-04" db="EMBL/GenBank/DDBJ databases">
        <title>The draft genome sequence of Roseovarius indicus B108T.</title>
        <authorList>
            <person name="Li G."/>
            <person name="Lai Q."/>
            <person name="Shao Z."/>
            <person name="Yan P."/>
        </authorList>
    </citation>
    <scope>NUCLEOTIDE SEQUENCE [LARGE SCALE GENOMIC DNA]</scope>
    <source>
        <strain evidence="3 4">B108</strain>
    </source>
</reference>
<evidence type="ECO:0000256" key="2">
    <source>
        <dbReference type="SAM" id="SignalP"/>
    </source>
</evidence>
<dbReference type="PATRIC" id="fig|540747.5.peg.5567"/>
<protein>
    <recommendedName>
        <fullName evidence="5">D-galactarate dehydratase</fullName>
    </recommendedName>
</protein>
<evidence type="ECO:0000256" key="1">
    <source>
        <dbReference type="SAM" id="MobiDB-lite"/>
    </source>
</evidence>
<gene>
    <name evidence="3" type="ORF">XM52_12670</name>
</gene>
<accession>A0A0T5P7Q6</accession>
<dbReference type="STRING" id="540747.SAMN04488031_1011020"/>
<evidence type="ECO:0000313" key="3">
    <source>
        <dbReference type="EMBL" id="KRS17351.1"/>
    </source>
</evidence>
<dbReference type="RefSeq" id="WP_057816513.1">
    <property type="nucleotide sequence ID" value="NZ_CAXRJZ010000118.1"/>
</dbReference>
<feature type="region of interest" description="Disordered" evidence="1">
    <location>
        <begin position="30"/>
        <end position="72"/>
    </location>
</feature>
<feature type="chain" id="PRO_5006664333" description="D-galactarate dehydratase" evidence="2">
    <location>
        <begin position="21"/>
        <end position="159"/>
    </location>
</feature>
<dbReference type="OrthoDB" id="7871639at2"/>
<name>A0A0T5P7Q6_9RHOB</name>
<proteinExistence type="predicted"/>
<sequence>MKRVFLIFGGLMLAGCGAFEGGLFAPKDRAPETAEAQATTTAAAPPAGANTADTLDTTSEEERAQAVADAGAAGGETDLGVTIASLGAVAEPGIWLKTPLVQAEARGRVEFPEKGTKVAVDLIPLDAEPGAGSQISLAAMRLLEADLTSLPELRVYRTE</sequence>
<keyword evidence="2" id="KW-0732">Signal</keyword>